<dbReference type="EMBL" id="LODU01000017">
    <property type="protein sequence ID" value="POH33597.1"/>
    <property type="molecule type" value="Genomic_DNA"/>
</dbReference>
<sequence length="234" mass="26394">MAERPIFIPSVNSPGFVKVVSFDIPFATGFAPVQKQKNVHSLHAAAARAGYSPLLEISSKSEEKAGRHLSAFHLKVDTASGSIPLENAFQGSKVFEYGGPYIDLYVTDPRSAKRDPRLRESGRLVAFEIDGSEFPLQPSTVFYDWLYLNAIYPHREWLRERIDGHMRYAGFTDIEFNPKKSINCQAKSCALFVSLMRAGLMDRAMNSAEEFITLMSEQIRSKRSQPEQADQLHF</sequence>
<proteinExistence type="predicted"/>
<comment type="caution">
    <text evidence="1">The sequence shown here is derived from an EMBL/GenBank/DDBJ whole genome shotgun (WGS) entry which is preliminary data.</text>
</comment>
<name>A0A2S3YQS3_9HYPH</name>
<dbReference type="Proteomes" id="UP000237511">
    <property type="component" value="Unassembled WGS sequence"/>
</dbReference>
<dbReference type="RefSeq" id="WP_097527803.1">
    <property type="nucleotide sequence ID" value="NZ_LODU01000017.1"/>
</dbReference>
<dbReference type="AlphaFoldDB" id="A0A2S3YQS3"/>
<protein>
    <submittedName>
        <fullName evidence="1">Uncharacterized protein</fullName>
    </submittedName>
</protein>
<dbReference type="Pfam" id="PF22397">
    <property type="entry name" value="NADAR-DarT1"/>
    <property type="match status" value="1"/>
</dbReference>
<evidence type="ECO:0000313" key="1">
    <source>
        <dbReference type="EMBL" id="POH33597.1"/>
    </source>
</evidence>
<organism evidence="1 2">
    <name type="scientific">Sinorhizobium americanum</name>
    <dbReference type="NCBI Taxonomy" id="194963"/>
    <lineage>
        <taxon>Bacteria</taxon>
        <taxon>Pseudomonadati</taxon>
        <taxon>Pseudomonadota</taxon>
        <taxon>Alphaproteobacteria</taxon>
        <taxon>Hyphomicrobiales</taxon>
        <taxon>Rhizobiaceae</taxon>
        <taxon>Sinorhizobium/Ensifer group</taxon>
        <taxon>Sinorhizobium</taxon>
    </lineage>
</organism>
<evidence type="ECO:0000313" key="2">
    <source>
        <dbReference type="Proteomes" id="UP000237511"/>
    </source>
</evidence>
<dbReference type="InterPro" id="IPR053913">
    <property type="entry name" value="NADAR-DarT1"/>
</dbReference>
<accession>A0A2S3YQS3</accession>
<reference evidence="1 2" key="1">
    <citation type="journal article" date="2014" name="Syst. Appl. Microbiol.">
        <title>Microsymbionts of Phaseolus vulgaris in acid and alkaline soils of Mexico.</title>
        <authorList>
            <person name="Verastegui-Valdes M.M."/>
            <person name="Zhang Y.J."/>
            <person name="Rivera-Orduna F.N."/>
            <person name="Cheng H.P."/>
            <person name="Sui X.H."/>
            <person name="Wang E.T."/>
        </authorList>
    </citation>
    <scope>NUCLEOTIDE SEQUENCE [LARGE SCALE GENOMIC DNA]</scope>
    <source>
        <strain evidence="1 2">FG01</strain>
    </source>
</reference>
<gene>
    <name evidence="1" type="ORF">ATY31_10125</name>
</gene>